<evidence type="ECO:0000256" key="1">
    <source>
        <dbReference type="SAM" id="MobiDB-lite"/>
    </source>
</evidence>
<dbReference type="InterPro" id="IPR002931">
    <property type="entry name" value="Transglutaminase-like"/>
</dbReference>
<dbReference type="PANTHER" id="PTHR33490:SF3">
    <property type="entry name" value="CONSERVED INTEGRAL MEMBRANE PROTEIN"/>
    <property type="match status" value="1"/>
</dbReference>
<evidence type="ECO:0000313" key="3">
    <source>
        <dbReference type="EMBL" id="MBJ6726742.1"/>
    </source>
</evidence>
<name>A0A8J7S743_9BACT</name>
<protein>
    <submittedName>
        <fullName evidence="3">Transglutaminase family protein</fullName>
    </submittedName>
</protein>
<proteinExistence type="predicted"/>
<accession>A0A8J7S743</accession>
<dbReference type="Pfam" id="PF01841">
    <property type="entry name" value="Transglut_core"/>
    <property type="match status" value="1"/>
</dbReference>
<comment type="caution">
    <text evidence="3">The sequence shown here is derived from an EMBL/GenBank/DDBJ whole genome shotgun (WGS) entry which is preliminary data.</text>
</comment>
<reference evidence="3" key="1">
    <citation type="submission" date="2020-12" db="EMBL/GenBank/DDBJ databases">
        <title>Geomonas sp. Red875, isolated from river sediment.</title>
        <authorList>
            <person name="Xu Z."/>
            <person name="Zhang Z."/>
            <person name="Masuda Y."/>
            <person name="Itoh H."/>
            <person name="Senoo K."/>
        </authorList>
    </citation>
    <scope>NUCLEOTIDE SEQUENCE</scope>
    <source>
        <strain evidence="3">Red875</strain>
    </source>
</reference>
<evidence type="ECO:0000259" key="2">
    <source>
        <dbReference type="SMART" id="SM00460"/>
    </source>
</evidence>
<dbReference type="InterPro" id="IPR038765">
    <property type="entry name" value="Papain-like_cys_pep_sf"/>
</dbReference>
<dbReference type="EMBL" id="JAEMHM010000017">
    <property type="protein sequence ID" value="MBJ6726742.1"/>
    <property type="molecule type" value="Genomic_DNA"/>
</dbReference>
<dbReference type="SMART" id="SM00460">
    <property type="entry name" value="TGc"/>
    <property type="match status" value="1"/>
</dbReference>
<dbReference type="PANTHER" id="PTHR33490">
    <property type="entry name" value="BLR5614 PROTEIN-RELATED"/>
    <property type="match status" value="1"/>
</dbReference>
<feature type="domain" description="Transglutaminase-like" evidence="2">
    <location>
        <begin position="180"/>
        <end position="256"/>
    </location>
</feature>
<dbReference type="AlphaFoldDB" id="A0A8J7S743"/>
<evidence type="ECO:0000313" key="4">
    <source>
        <dbReference type="Proteomes" id="UP000636888"/>
    </source>
</evidence>
<dbReference type="Gene3D" id="3.10.620.30">
    <property type="match status" value="1"/>
</dbReference>
<feature type="compositionally biased region" description="Pro residues" evidence="1">
    <location>
        <begin position="336"/>
        <end position="356"/>
    </location>
</feature>
<keyword evidence="4" id="KW-1185">Reference proteome</keyword>
<dbReference type="Proteomes" id="UP000636888">
    <property type="component" value="Unassembled WGS sequence"/>
</dbReference>
<sequence>MAKTLVLEGSLASRISLEQRMSFSVQQEVAQLTFTFALPANFSNRGVDQQVDNFHLSVSPRPASVKDKTDEFGNRFKVVTWQGLTQDASVALTFEPRLKAQLSAMESSAPFPLSGVPAGEQIFLKPTPLVQADDPEMAATARSLTARATNEFEAVNAVLNYVADKVKYTYNPKSYDALYTLKTGSGNCQNYAHLSMALLRSVGIPARIVGGISLKEPWKVPLDKGSSLVQSMGQGGHAWMEIYFPDLGWLSYDPQQSKQFTSTRHVKQTHGLDSHDINDSWSASPYLPQYSESVDAKFLDDQIALKPMGSTSLPRPYLMSNAVKAEAPQGAVTPRPAEPLPLPLPEKPTPPPPPPAAGQTVEFGNMEFPNMVENFRVEGNQGVRVLDKETSAYATSVNVYAQAFQVDHPLALSSIALAMHKFGGDGSVFIDIVTDDHGKPSLPTVGAGFRSRPVQLDDISRRPGYYWVEFPFERGEVSLKKGKYWVILRKSGEAIMNWFYLPGKPYSTGEDTRSTAKGYRWEDVLNWDFVFKVKGQIIDKKKKKGGDV</sequence>
<dbReference type="SUPFAM" id="SSF54001">
    <property type="entry name" value="Cysteine proteinases"/>
    <property type="match status" value="1"/>
</dbReference>
<organism evidence="3 4">
    <name type="scientific">Geomesophilobacter sediminis</name>
    <dbReference type="NCBI Taxonomy" id="2798584"/>
    <lineage>
        <taxon>Bacteria</taxon>
        <taxon>Pseudomonadati</taxon>
        <taxon>Thermodesulfobacteriota</taxon>
        <taxon>Desulfuromonadia</taxon>
        <taxon>Geobacterales</taxon>
        <taxon>Geobacteraceae</taxon>
        <taxon>Geomesophilobacter</taxon>
    </lineage>
</organism>
<gene>
    <name evidence="3" type="ORF">JFN93_18690</name>
</gene>
<feature type="region of interest" description="Disordered" evidence="1">
    <location>
        <begin position="326"/>
        <end position="358"/>
    </location>
</feature>